<evidence type="ECO:0000256" key="1">
    <source>
        <dbReference type="SAM" id="MobiDB-lite"/>
    </source>
</evidence>
<reference evidence="2" key="2">
    <citation type="submission" date="2020-11" db="EMBL/GenBank/DDBJ databases">
        <authorList>
            <consortium name="DOE Joint Genome Institute"/>
            <person name="Kuo A."/>
            <person name="Miyauchi S."/>
            <person name="Kiss E."/>
            <person name="Drula E."/>
            <person name="Kohler A."/>
            <person name="Sanchez-Garcia M."/>
            <person name="Andreopoulos B."/>
            <person name="Barry K.W."/>
            <person name="Bonito G."/>
            <person name="Buee M."/>
            <person name="Carver A."/>
            <person name="Chen C."/>
            <person name="Cichocki N."/>
            <person name="Clum A."/>
            <person name="Culley D."/>
            <person name="Crous P.W."/>
            <person name="Fauchery L."/>
            <person name="Girlanda M."/>
            <person name="Hayes R."/>
            <person name="Keri Z."/>
            <person name="Labutti K."/>
            <person name="Lipzen A."/>
            <person name="Lombard V."/>
            <person name="Magnuson J."/>
            <person name="Maillard F."/>
            <person name="Morin E."/>
            <person name="Murat C."/>
            <person name="Nolan M."/>
            <person name="Ohm R."/>
            <person name="Pangilinan J."/>
            <person name="Pereira M."/>
            <person name="Perotto S."/>
            <person name="Peter M."/>
            <person name="Riley R."/>
            <person name="Sitrit Y."/>
            <person name="Stielow B."/>
            <person name="Szollosi G."/>
            <person name="Zifcakova L."/>
            <person name="Stursova M."/>
            <person name="Spatafora J.W."/>
            <person name="Tedersoo L."/>
            <person name="Vaario L.-M."/>
            <person name="Yamada A."/>
            <person name="Yan M."/>
            <person name="Wang P."/>
            <person name="Xu J."/>
            <person name="Bruns T."/>
            <person name="Baldrian P."/>
            <person name="Vilgalys R."/>
            <person name="Henrissat B."/>
            <person name="Grigoriev I.V."/>
            <person name="Hibbett D."/>
            <person name="Nagy L.G."/>
            <person name="Martin F.M."/>
        </authorList>
    </citation>
    <scope>NUCLEOTIDE SEQUENCE</scope>
    <source>
        <strain evidence="2">UH-Tt-Lm1</strain>
    </source>
</reference>
<feature type="compositionally biased region" description="Basic residues" evidence="1">
    <location>
        <begin position="23"/>
        <end position="38"/>
    </location>
</feature>
<keyword evidence="3" id="KW-1185">Reference proteome</keyword>
<dbReference type="EMBL" id="WIUZ02000012">
    <property type="protein sequence ID" value="KAF9782255.1"/>
    <property type="molecule type" value="Genomic_DNA"/>
</dbReference>
<name>A0A9P6H9K7_9AGAM</name>
<proteinExistence type="predicted"/>
<gene>
    <name evidence="2" type="ORF">BJ322DRAFT_207374</name>
</gene>
<dbReference type="Proteomes" id="UP000736335">
    <property type="component" value="Unassembled WGS sequence"/>
</dbReference>
<dbReference type="AlphaFoldDB" id="A0A9P6H9K7"/>
<sequence length="173" mass="19188">MVSAFVGSSGSIVCQNTQVSSRHASRRPGHSNGFRKHWPSHPYSSIDPDATFDFNWLRRFIRNPTIHGLYTDLRFFVGRVARTAGPLGKFSTTRIGGDPRPRSASVGPEAAIIVEKPRVVGSQLTLCHLCTLVSFSIDQSPSIHCEHCPRAASTCCVRRNFFNEAGFYYDSLN</sequence>
<evidence type="ECO:0000313" key="2">
    <source>
        <dbReference type="EMBL" id="KAF9782255.1"/>
    </source>
</evidence>
<protein>
    <submittedName>
        <fullName evidence="2">Uncharacterized protein</fullName>
    </submittedName>
</protein>
<reference evidence="2" key="1">
    <citation type="journal article" date="2020" name="Nat. Commun.">
        <title>Large-scale genome sequencing of mycorrhizal fungi provides insights into the early evolution of symbiotic traits.</title>
        <authorList>
            <person name="Miyauchi S."/>
            <person name="Kiss E."/>
            <person name="Kuo A."/>
            <person name="Drula E."/>
            <person name="Kohler A."/>
            <person name="Sanchez-Garcia M."/>
            <person name="Morin E."/>
            <person name="Andreopoulos B."/>
            <person name="Barry K.W."/>
            <person name="Bonito G."/>
            <person name="Buee M."/>
            <person name="Carver A."/>
            <person name="Chen C."/>
            <person name="Cichocki N."/>
            <person name="Clum A."/>
            <person name="Culley D."/>
            <person name="Crous P.W."/>
            <person name="Fauchery L."/>
            <person name="Girlanda M."/>
            <person name="Hayes R.D."/>
            <person name="Keri Z."/>
            <person name="LaButti K."/>
            <person name="Lipzen A."/>
            <person name="Lombard V."/>
            <person name="Magnuson J."/>
            <person name="Maillard F."/>
            <person name="Murat C."/>
            <person name="Nolan M."/>
            <person name="Ohm R.A."/>
            <person name="Pangilinan J."/>
            <person name="Pereira M.F."/>
            <person name="Perotto S."/>
            <person name="Peter M."/>
            <person name="Pfister S."/>
            <person name="Riley R."/>
            <person name="Sitrit Y."/>
            <person name="Stielow J.B."/>
            <person name="Szollosi G."/>
            <person name="Zifcakova L."/>
            <person name="Stursova M."/>
            <person name="Spatafora J.W."/>
            <person name="Tedersoo L."/>
            <person name="Vaario L.M."/>
            <person name="Yamada A."/>
            <person name="Yan M."/>
            <person name="Wang P."/>
            <person name="Xu J."/>
            <person name="Bruns T."/>
            <person name="Baldrian P."/>
            <person name="Vilgalys R."/>
            <person name="Dunand C."/>
            <person name="Henrissat B."/>
            <person name="Grigoriev I.V."/>
            <person name="Hibbett D."/>
            <person name="Nagy L.G."/>
            <person name="Martin F.M."/>
        </authorList>
    </citation>
    <scope>NUCLEOTIDE SEQUENCE</scope>
    <source>
        <strain evidence="2">UH-Tt-Lm1</strain>
    </source>
</reference>
<organism evidence="2 3">
    <name type="scientific">Thelephora terrestris</name>
    <dbReference type="NCBI Taxonomy" id="56493"/>
    <lineage>
        <taxon>Eukaryota</taxon>
        <taxon>Fungi</taxon>
        <taxon>Dikarya</taxon>
        <taxon>Basidiomycota</taxon>
        <taxon>Agaricomycotina</taxon>
        <taxon>Agaricomycetes</taxon>
        <taxon>Thelephorales</taxon>
        <taxon>Thelephoraceae</taxon>
        <taxon>Thelephora</taxon>
    </lineage>
</organism>
<evidence type="ECO:0000313" key="3">
    <source>
        <dbReference type="Proteomes" id="UP000736335"/>
    </source>
</evidence>
<accession>A0A9P6H9K7</accession>
<feature type="region of interest" description="Disordered" evidence="1">
    <location>
        <begin position="16"/>
        <end position="38"/>
    </location>
</feature>
<comment type="caution">
    <text evidence="2">The sequence shown here is derived from an EMBL/GenBank/DDBJ whole genome shotgun (WGS) entry which is preliminary data.</text>
</comment>